<dbReference type="PANTHER" id="PTHR37610:SF77">
    <property type="entry name" value="INTEGRASE CATALYTIC DOMAIN-CONTAINING PROTEIN"/>
    <property type="match status" value="1"/>
</dbReference>
<evidence type="ECO:0008006" key="3">
    <source>
        <dbReference type="Google" id="ProtNLM"/>
    </source>
</evidence>
<proteinExistence type="predicted"/>
<reference evidence="1 2" key="1">
    <citation type="submission" date="2024-04" db="EMBL/GenBank/DDBJ databases">
        <authorList>
            <person name="Fracassetti M."/>
        </authorList>
    </citation>
    <scope>NUCLEOTIDE SEQUENCE [LARGE SCALE GENOMIC DNA]</scope>
</reference>
<accession>A0AAV2G5N3</accession>
<dbReference type="EMBL" id="OZ034821">
    <property type="protein sequence ID" value="CAL1405971.1"/>
    <property type="molecule type" value="Genomic_DNA"/>
</dbReference>
<dbReference type="AlphaFoldDB" id="A0AAV2G5N3"/>
<evidence type="ECO:0000313" key="2">
    <source>
        <dbReference type="Proteomes" id="UP001497516"/>
    </source>
</evidence>
<dbReference type="PANTHER" id="PTHR37610">
    <property type="entry name" value="CCHC-TYPE DOMAIN-CONTAINING PROTEIN"/>
    <property type="match status" value="1"/>
</dbReference>
<sequence length="254" mass="28681">MVSKLSSMDSDRVSVRLNSKSYALWEFQFRIFIEGKGLLSFLDGTSSRPTVPPSTAEELARWNQSDARVKAYILGSIEPTICLGLRLLRTARDIWVHLANTYTTADLARQFEIQFQLARLEQGDLDVTSYYNEAQLLWTEQDLLTVALCSATASAEVLLDRQRTRMMQFLSRLRPEFESVRASLLQRESLKMDGILAVLVREDTRLRTQAQLDVRPGAGEAVFAVAGASNTLGFGRLHRSVPFQLHLVVMKLLQ</sequence>
<name>A0AAV2G5N3_9ROSI</name>
<keyword evidence="2" id="KW-1185">Reference proteome</keyword>
<protein>
    <recommendedName>
        <fullName evidence="3">Retrotransposon Copia-like N-terminal domain-containing protein</fullName>
    </recommendedName>
</protein>
<organism evidence="1 2">
    <name type="scientific">Linum trigynum</name>
    <dbReference type="NCBI Taxonomy" id="586398"/>
    <lineage>
        <taxon>Eukaryota</taxon>
        <taxon>Viridiplantae</taxon>
        <taxon>Streptophyta</taxon>
        <taxon>Embryophyta</taxon>
        <taxon>Tracheophyta</taxon>
        <taxon>Spermatophyta</taxon>
        <taxon>Magnoliopsida</taxon>
        <taxon>eudicotyledons</taxon>
        <taxon>Gunneridae</taxon>
        <taxon>Pentapetalae</taxon>
        <taxon>rosids</taxon>
        <taxon>fabids</taxon>
        <taxon>Malpighiales</taxon>
        <taxon>Linaceae</taxon>
        <taxon>Linum</taxon>
    </lineage>
</organism>
<gene>
    <name evidence="1" type="ORF">LTRI10_LOCUS45727</name>
</gene>
<dbReference type="Pfam" id="PF14223">
    <property type="entry name" value="Retrotran_gag_2"/>
    <property type="match status" value="1"/>
</dbReference>
<evidence type="ECO:0000313" key="1">
    <source>
        <dbReference type="EMBL" id="CAL1405971.1"/>
    </source>
</evidence>
<dbReference type="Proteomes" id="UP001497516">
    <property type="component" value="Chromosome 8"/>
</dbReference>